<comment type="caution">
    <text evidence="3">The sequence shown here is derived from an EMBL/GenBank/DDBJ whole genome shotgun (WGS) entry which is preliminary data.</text>
</comment>
<gene>
    <name evidence="3" type="ORF">PXEA_LOCUS21607</name>
</gene>
<feature type="signal peptide" evidence="2">
    <location>
        <begin position="1"/>
        <end position="16"/>
    </location>
</feature>
<evidence type="ECO:0000256" key="2">
    <source>
        <dbReference type="SAM" id="SignalP"/>
    </source>
</evidence>
<name>A0A448X4Y8_9PLAT</name>
<evidence type="ECO:0000313" key="4">
    <source>
        <dbReference type="Proteomes" id="UP000784294"/>
    </source>
</evidence>
<evidence type="ECO:0000313" key="3">
    <source>
        <dbReference type="EMBL" id="VEL28167.1"/>
    </source>
</evidence>
<keyword evidence="2" id="KW-0732">Signal</keyword>
<feature type="region of interest" description="Disordered" evidence="1">
    <location>
        <begin position="43"/>
        <end position="92"/>
    </location>
</feature>
<evidence type="ECO:0008006" key="5">
    <source>
        <dbReference type="Google" id="ProtNLM"/>
    </source>
</evidence>
<protein>
    <recommendedName>
        <fullName evidence="5">Secreted protein</fullName>
    </recommendedName>
</protein>
<dbReference type="Proteomes" id="UP000784294">
    <property type="component" value="Unassembled WGS sequence"/>
</dbReference>
<keyword evidence="4" id="KW-1185">Reference proteome</keyword>
<dbReference type="AlphaFoldDB" id="A0A448X4Y8"/>
<reference evidence="3" key="1">
    <citation type="submission" date="2018-11" db="EMBL/GenBank/DDBJ databases">
        <authorList>
            <consortium name="Pathogen Informatics"/>
        </authorList>
    </citation>
    <scope>NUCLEOTIDE SEQUENCE</scope>
</reference>
<evidence type="ECO:0000256" key="1">
    <source>
        <dbReference type="SAM" id="MobiDB-lite"/>
    </source>
</evidence>
<sequence length="92" mass="9623">MLSFFLFLSAASVSDRSICPLGHQSCQPGVSCAHNRVLRKLNSGLPGGGATEVSTAPPVRRSRRSSQTGGPPKSLLHSLHSDSAGMTTFAML</sequence>
<proteinExistence type="predicted"/>
<feature type="chain" id="PRO_5019562576" description="Secreted protein" evidence="2">
    <location>
        <begin position="17"/>
        <end position="92"/>
    </location>
</feature>
<accession>A0A448X4Y8</accession>
<organism evidence="3 4">
    <name type="scientific">Protopolystoma xenopodis</name>
    <dbReference type="NCBI Taxonomy" id="117903"/>
    <lineage>
        <taxon>Eukaryota</taxon>
        <taxon>Metazoa</taxon>
        <taxon>Spiralia</taxon>
        <taxon>Lophotrochozoa</taxon>
        <taxon>Platyhelminthes</taxon>
        <taxon>Monogenea</taxon>
        <taxon>Polyopisthocotylea</taxon>
        <taxon>Polystomatidea</taxon>
        <taxon>Polystomatidae</taxon>
        <taxon>Protopolystoma</taxon>
    </lineage>
</organism>
<dbReference type="EMBL" id="CAAALY010092873">
    <property type="protein sequence ID" value="VEL28167.1"/>
    <property type="molecule type" value="Genomic_DNA"/>
</dbReference>